<dbReference type="GO" id="GO:0006862">
    <property type="term" value="P:nucleotide transport"/>
    <property type="evidence" value="ECO:0007669"/>
    <property type="project" value="InterPro"/>
</dbReference>
<organism evidence="11 12">
    <name type="scientific">Medicago truncatula</name>
    <name type="common">Barrel medic</name>
    <name type="synonym">Medicago tribuloides</name>
    <dbReference type="NCBI Taxonomy" id="3880"/>
    <lineage>
        <taxon>Eukaryota</taxon>
        <taxon>Viridiplantae</taxon>
        <taxon>Streptophyta</taxon>
        <taxon>Embryophyta</taxon>
        <taxon>Tracheophyta</taxon>
        <taxon>Spermatophyta</taxon>
        <taxon>Magnoliopsida</taxon>
        <taxon>eudicotyledons</taxon>
        <taxon>Gunneridae</taxon>
        <taxon>Pentapetalae</taxon>
        <taxon>rosids</taxon>
        <taxon>fabids</taxon>
        <taxon>Fabales</taxon>
        <taxon>Fabaceae</taxon>
        <taxon>Papilionoideae</taxon>
        <taxon>50 kb inversion clade</taxon>
        <taxon>NPAAA clade</taxon>
        <taxon>Hologalegina</taxon>
        <taxon>IRL clade</taxon>
        <taxon>Trifolieae</taxon>
        <taxon>Medicago</taxon>
    </lineage>
</organism>
<evidence type="ECO:0000313" key="11">
    <source>
        <dbReference type="EMBL" id="RHN42039.1"/>
    </source>
</evidence>
<feature type="transmembrane region" description="Helical" evidence="10">
    <location>
        <begin position="41"/>
        <end position="68"/>
    </location>
</feature>
<dbReference type="SUPFAM" id="SSF103506">
    <property type="entry name" value="Mitochondrial carrier"/>
    <property type="match status" value="1"/>
</dbReference>
<dbReference type="PROSITE" id="PS50920">
    <property type="entry name" value="SOLCAR"/>
    <property type="match status" value="1"/>
</dbReference>
<dbReference type="InterPro" id="IPR018108">
    <property type="entry name" value="MCP_transmembrane"/>
</dbReference>
<evidence type="ECO:0000313" key="12">
    <source>
        <dbReference type="Proteomes" id="UP000265566"/>
    </source>
</evidence>
<dbReference type="InterPro" id="IPR044712">
    <property type="entry name" value="SLC25A32-like"/>
</dbReference>
<dbReference type="GO" id="GO:0055085">
    <property type="term" value="P:transmembrane transport"/>
    <property type="evidence" value="ECO:0007669"/>
    <property type="project" value="InterPro"/>
</dbReference>
<protein>
    <submittedName>
        <fullName evidence="11">Putative mitochondrial carrier domain-containing protein</fullName>
    </submittedName>
</protein>
<dbReference type="Pfam" id="PF00153">
    <property type="entry name" value="Mito_carr"/>
    <property type="match status" value="1"/>
</dbReference>
<dbReference type="InterPro" id="IPR023395">
    <property type="entry name" value="MCP_dom_sf"/>
</dbReference>
<name>A0A396GLN0_MEDTR</name>
<evidence type="ECO:0000256" key="1">
    <source>
        <dbReference type="ARBA" id="ARBA00004141"/>
    </source>
</evidence>
<keyword evidence="4 8" id="KW-0812">Transmembrane</keyword>
<dbReference type="EMBL" id="PSQE01000008">
    <property type="protein sequence ID" value="RHN42039.1"/>
    <property type="molecule type" value="Genomic_DNA"/>
</dbReference>
<keyword evidence="7 8" id="KW-0472">Membrane</keyword>
<reference evidence="12" key="1">
    <citation type="journal article" date="2018" name="Nat. Plants">
        <title>Whole-genome landscape of Medicago truncatula symbiotic genes.</title>
        <authorList>
            <person name="Pecrix Y."/>
            <person name="Staton S.E."/>
            <person name="Sallet E."/>
            <person name="Lelandais-Briere C."/>
            <person name="Moreau S."/>
            <person name="Carrere S."/>
            <person name="Blein T."/>
            <person name="Jardinaud M.F."/>
            <person name="Latrasse D."/>
            <person name="Zouine M."/>
            <person name="Zahm M."/>
            <person name="Kreplak J."/>
            <person name="Mayjonade B."/>
            <person name="Satge C."/>
            <person name="Perez M."/>
            <person name="Cauet S."/>
            <person name="Marande W."/>
            <person name="Chantry-Darmon C."/>
            <person name="Lopez-Roques C."/>
            <person name="Bouchez O."/>
            <person name="Berard A."/>
            <person name="Debelle F."/>
            <person name="Munos S."/>
            <person name="Bendahmane A."/>
            <person name="Berges H."/>
            <person name="Niebel A."/>
            <person name="Buitink J."/>
            <person name="Frugier F."/>
            <person name="Benhamed M."/>
            <person name="Crespi M."/>
            <person name="Gouzy J."/>
            <person name="Gamas P."/>
        </authorList>
    </citation>
    <scope>NUCLEOTIDE SEQUENCE [LARGE SCALE GENOMIC DNA]</scope>
    <source>
        <strain evidence="12">cv. Jemalong A17</strain>
    </source>
</reference>
<dbReference type="Proteomes" id="UP000265566">
    <property type="component" value="Chromosome 8"/>
</dbReference>
<keyword evidence="5" id="KW-0677">Repeat</keyword>
<dbReference type="GO" id="GO:0016020">
    <property type="term" value="C:membrane"/>
    <property type="evidence" value="ECO:0007669"/>
    <property type="project" value="UniProtKB-SubCell"/>
</dbReference>
<evidence type="ECO:0000256" key="5">
    <source>
        <dbReference type="ARBA" id="ARBA00022737"/>
    </source>
</evidence>
<evidence type="ECO:0000256" key="6">
    <source>
        <dbReference type="ARBA" id="ARBA00022989"/>
    </source>
</evidence>
<dbReference type="AlphaFoldDB" id="A0A396GLN0"/>
<evidence type="ECO:0000256" key="3">
    <source>
        <dbReference type="ARBA" id="ARBA00022448"/>
    </source>
</evidence>
<comment type="similarity">
    <text evidence="2 9">Belongs to the mitochondrial carrier (TC 2.A.29) family.</text>
</comment>
<sequence>MNPFTVVKTRLQLQTPLHQARPYSGIYDAFRTIKREEGFSALYRGIVPGLVCCWLLLFFLSILTLKIITEDYI</sequence>
<feature type="repeat" description="Solcar" evidence="8">
    <location>
        <begin position="1"/>
        <end position="71"/>
    </location>
</feature>
<dbReference type="Gramene" id="rna48428">
    <property type="protein sequence ID" value="RHN42039.1"/>
    <property type="gene ID" value="gene48428"/>
</dbReference>
<accession>A0A396GLN0</accession>
<proteinExistence type="inferred from homology"/>
<keyword evidence="6 10" id="KW-1133">Transmembrane helix</keyword>
<comment type="subcellular location">
    <subcellularLocation>
        <location evidence="1">Membrane</location>
        <topology evidence="1">Multi-pass membrane protein</topology>
    </subcellularLocation>
</comment>
<evidence type="ECO:0000256" key="7">
    <source>
        <dbReference type="ARBA" id="ARBA00023136"/>
    </source>
</evidence>
<dbReference type="Gene3D" id="1.50.40.10">
    <property type="entry name" value="Mitochondrial carrier domain"/>
    <property type="match status" value="1"/>
</dbReference>
<evidence type="ECO:0000256" key="2">
    <source>
        <dbReference type="ARBA" id="ARBA00006375"/>
    </source>
</evidence>
<comment type="caution">
    <text evidence="11">The sequence shown here is derived from an EMBL/GenBank/DDBJ whole genome shotgun (WGS) entry which is preliminary data.</text>
</comment>
<evidence type="ECO:0000256" key="4">
    <source>
        <dbReference type="ARBA" id="ARBA00022692"/>
    </source>
</evidence>
<evidence type="ECO:0000256" key="8">
    <source>
        <dbReference type="PROSITE-ProRule" id="PRU00282"/>
    </source>
</evidence>
<gene>
    <name evidence="11" type="ORF">MtrunA17_Chr8g0372521</name>
</gene>
<dbReference type="PANTHER" id="PTHR45683">
    <property type="entry name" value="MITOCHONDRIAL NICOTINAMIDE ADENINE DINUCLEOTIDE TRANSPORTER 1-RELATED-RELATED"/>
    <property type="match status" value="1"/>
</dbReference>
<evidence type="ECO:0000256" key="9">
    <source>
        <dbReference type="RuleBase" id="RU000488"/>
    </source>
</evidence>
<evidence type="ECO:0000256" key="10">
    <source>
        <dbReference type="SAM" id="Phobius"/>
    </source>
</evidence>
<keyword evidence="3 9" id="KW-0813">Transport</keyword>